<feature type="compositionally biased region" description="Basic and acidic residues" evidence="2">
    <location>
        <begin position="69"/>
        <end position="81"/>
    </location>
</feature>
<protein>
    <submittedName>
        <fullName evidence="3">B-zip transcription factor</fullName>
    </submittedName>
</protein>
<comment type="caution">
    <text evidence="3">The sequence shown here is derived from an EMBL/GenBank/DDBJ whole genome shotgun (WGS) entry which is preliminary data.</text>
</comment>
<feature type="coiled-coil region" evidence="1">
    <location>
        <begin position="85"/>
        <end position="129"/>
    </location>
</feature>
<dbReference type="GO" id="GO:0003700">
    <property type="term" value="F:DNA-binding transcription factor activity"/>
    <property type="evidence" value="ECO:0007669"/>
    <property type="project" value="InterPro"/>
</dbReference>
<dbReference type="AlphaFoldDB" id="A0A3A2ZS61"/>
<name>A0A3A2ZS61_9EURO</name>
<keyword evidence="4" id="KW-1185">Reference proteome</keyword>
<evidence type="ECO:0000313" key="4">
    <source>
        <dbReference type="Proteomes" id="UP000266188"/>
    </source>
</evidence>
<organism evidence="3 4">
    <name type="scientific">Aspergillus sclerotialis</name>
    <dbReference type="NCBI Taxonomy" id="2070753"/>
    <lineage>
        <taxon>Eukaryota</taxon>
        <taxon>Fungi</taxon>
        <taxon>Dikarya</taxon>
        <taxon>Ascomycota</taxon>
        <taxon>Pezizomycotina</taxon>
        <taxon>Eurotiomycetes</taxon>
        <taxon>Eurotiomycetidae</taxon>
        <taxon>Eurotiales</taxon>
        <taxon>Aspergillaceae</taxon>
        <taxon>Aspergillus</taxon>
        <taxon>Aspergillus subgen. Polypaecilum</taxon>
    </lineage>
</organism>
<dbReference type="CDD" id="cd14688">
    <property type="entry name" value="bZIP_YAP"/>
    <property type="match status" value="1"/>
</dbReference>
<dbReference type="InterPro" id="IPR046347">
    <property type="entry name" value="bZIP_sf"/>
</dbReference>
<dbReference type="PANTHER" id="PTHR37012">
    <property type="entry name" value="B-ZIP TRANSCRIPTION FACTOR (EUROFUNG)-RELATED"/>
    <property type="match status" value="1"/>
</dbReference>
<dbReference type="PANTHER" id="PTHR37012:SF2">
    <property type="entry name" value="BZIP DOMAIN-CONTAINING PROTEIN-RELATED"/>
    <property type="match status" value="1"/>
</dbReference>
<dbReference type="Proteomes" id="UP000266188">
    <property type="component" value="Unassembled WGS sequence"/>
</dbReference>
<dbReference type="EMBL" id="MVGC01000035">
    <property type="protein sequence ID" value="RJE25876.1"/>
    <property type="molecule type" value="Genomic_DNA"/>
</dbReference>
<proteinExistence type="predicted"/>
<dbReference type="Gene3D" id="1.20.5.170">
    <property type="match status" value="1"/>
</dbReference>
<evidence type="ECO:0000256" key="2">
    <source>
        <dbReference type="SAM" id="MobiDB-lite"/>
    </source>
</evidence>
<feature type="compositionally biased region" description="Polar residues" evidence="2">
    <location>
        <begin position="300"/>
        <end position="325"/>
    </location>
</feature>
<dbReference type="SUPFAM" id="SSF57959">
    <property type="entry name" value="Leucine zipper domain"/>
    <property type="match status" value="1"/>
</dbReference>
<gene>
    <name evidence="3" type="ORF">PHISCL_01783</name>
</gene>
<evidence type="ECO:0000256" key="1">
    <source>
        <dbReference type="SAM" id="Coils"/>
    </source>
</evidence>
<feature type="compositionally biased region" description="Basic and acidic residues" evidence="2">
    <location>
        <begin position="36"/>
        <end position="57"/>
    </location>
</feature>
<accession>A0A3A2ZS61</accession>
<feature type="region of interest" description="Disordered" evidence="2">
    <location>
        <begin position="269"/>
        <end position="325"/>
    </location>
</feature>
<keyword evidence="1" id="KW-0175">Coiled coil</keyword>
<sequence length="325" mass="36401">MVHAIPLLRADSFVHVCQPQETHLLKKIEGENRLDKSRNIVDPDKETTPSKKRESRVGARKVTTLSSEQLERKRANDREAQRTIRQRTREHIEQLEHQVAELSAKGDQFDNVVRRNAALEEELHRLKYQLSMMAGRQSFSDHEPTYSGPAGPSMSLPFPNAPAAHSARVPSTLPPSNQIPVAPAWQPYNPTPPQTLYDSPGTGYANRVEPYILEGQFPAQQIPQAAAPMSTPNQIGFSAHGSQATNPAIQAYPYNPHQQHSEPIPRNTQQVLSYEQSQRPMSAPAFPSENVSGDYPVLRSTPQTPHHMSQQQTSHTYNYSWGSQS</sequence>
<feature type="compositionally biased region" description="Polar residues" evidence="2">
    <location>
        <begin position="269"/>
        <end position="280"/>
    </location>
</feature>
<evidence type="ECO:0000313" key="3">
    <source>
        <dbReference type="EMBL" id="RJE25876.1"/>
    </source>
</evidence>
<reference evidence="4" key="1">
    <citation type="submission" date="2017-02" db="EMBL/GenBank/DDBJ databases">
        <authorList>
            <person name="Tafer H."/>
            <person name="Lopandic K."/>
        </authorList>
    </citation>
    <scope>NUCLEOTIDE SEQUENCE [LARGE SCALE GENOMIC DNA]</scope>
    <source>
        <strain evidence="4">CBS 366.77</strain>
    </source>
</reference>
<feature type="region of interest" description="Disordered" evidence="2">
    <location>
        <begin position="36"/>
        <end position="81"/>
    </location>
</feature>
<dbReference type="OrthoDB" id="3535998at2759"/>